<evidence type="ECO:0000256" key="7">
    <source>
        <dbReference type="RuleBase" id="RU363032"/>
    </source>
</evidence>
<dbReference type="Proteomes" id="UP001464923">
    <property type="component" value="Unassembled WGS sequence"/>
</dbReference>
<reference evidence="9 10" key="1">
    <citation type="submission" date="2024-03" db="EMBL/GenBank/DDBJ databases">
        <title>Draft genome sequence of Pseudonocardia tropica JCM 19149.</title>
        <authorList>
            <person name="Butdee W."/>
            <person name="Duangmal K."/>
        </authorList>
    </citation>
    <scope>NUCLEOTIDE SEQUENCE [LARGE SCALE GENOMIC DNA]</scope>
    <source>
        <strain evidence="9 10">JCM 19149</strain>
    </source>
</reference>
<proteinExistence type="inferred from homology"/>
<evidence type="ECO:0000256" key="3">
    <source>
        <dbReference type="ARBA" id="ARBA00022475"/>
    </source>
</evidence>
<keyword evidence="3" id="KW-1003">Cell membrane</keyword>
<evidence type="ECO:0000256" key="6">
    <source>
        <dbReference type="ARBA" id="ARBA00023136"/>
    </source>
</evidence>
<dbReference type="Gene3D" id="1.10.3720.10">
    <property type="entry name" value="MetI-like"/>
    <property type="match status" value="1"/>
</dbReference>
<sequence>MTAPEVLEPVERAERLPVRVRPGVVASVLVLVVVAGWAVLPDLFTGVSPIDGSSTTKFRPPSWAHPFGTDQIGRDLFARVVHGAGPSLQAALIAITLALGLGVAFGLLAGFLGGWVEAVIMRVVEVLLSIPPVLLTLTIISAIGFGTLEVAVAVGLTSVAAFTRLMRGEVLRIRTAAYVEAAIMCGTRWWSILPRYVLPASVGPVLALAALDFGLVVLAVSSLSFLGFGQPPPAPEWGSLVADGRNYLATAWWLTVVPGAVVAAVVLAANRLSRLLDADRRRGA</sequence>
<accession>A0ABV1JYM1</accession>
<dbReference type="PANTHER" id="PTHR43386">
    <property type="entry name" value="OLIGOPEPTIDE TRANSPORT SYSTEM PERMEASE PROTEIN APPC"/>
    <property type="match status" value="1"/>
</dbReference>
<evidence type="ECO:0000256" key="4">
    <source>
        <dbReference type="ARBA" id="ARBA00022692"/>
    </source>
</evidence>
<keyword evidence="6 7" id="KW-0472">Membrane</keyword>
<dbReference type="PROSITE" id="PS50928">
    <property type="entry name" value="ABC_TM1"/>
    <property type="match status" value="1"/>
</dbReference>
<dbReference type="EMBL" id="JBEDNP010000012">
    <property type="protein sequence ID" value="MEQ3541035.1"/>
    <property type="molecule type" value="Genomic_DNA"/>
</dbReference>
<feature type="domain" description="ABC transmembrane type-1" evidence="8">
    <location>
        <begin position="84"/>
        <end position="273"/>
    </location>
</feature>
<evidence type="ECO:0000313" key="9">
    <source>
        <dbReference type="EMBL" id="MEQ3541035.1"/>
    </source>
</evidence>
<dbReference type="RefSeq" id="WP_345644653.1">
    <property type="nucleotide sequence ID" value="NZ_BAABLY010000027.1"/>
</dbReference>
<evidence type="ECO:0000313" key="10">
    <source>
        <dbReference type="Proteomes" id="UP001464923"/>
    </source>
</evidence>
<feature type="transmembrane region" description="Helical" evidence="7">
    <location>
        <begin position="90"/>
        <end position="113"/>
    </location>
</feature>
<comment type="similarity">
    <text evidence="7">Belongs to the binding-protein-dependent transport system permease family.</text>
</comment>
<dbReference type="SUPFAM" id="SSF161098">
    <property type="entry name" value="MetI-like"/>
    <property type="match status" value="1"/>
</dbReference>
<name>A0ABV1JYM1_9PSEU</name>
<feature type="transmembrane region" description="Helical" evidence="7">
    <location>
        <begin position="20"/>
        <end position="40"/>
    </location>
</feature>
<comment type="subcellular location">
    <subcellularLocation>
        <location evidence="1 7">Cell membrane</location>
        <topology evidence="1 7">Multi-pass membrane protein</topology>
    </subcellularLocation>
</comment>
<evidence type="ECO:0000256" key="1">
    <source>
        <dbReference type="ARBA" id="ARBA00004651"/>
    </source>
</evidence>
<evidence type="ECO:0000256" key="5">
    <source>
        <dbReference type="ARBA" id="ARBA00022989"/>
    </source>
</evidence>
<evidence type="ECO:0000256" key="2">
    <source>
        <dbReference type="ARBA" id="ARBA00022448"/>
    </source>
</evidence>
<feature type="transmembrane region" description="Helical" evidence="7">
    <location>
        <begin position="133"/>
        <end position="162"/>
    </location>
</feature>
<dbReference type="CDD" id="cd06261">
    <property type="entry name" value="TM_PBP2"/>
    <property type="match status" value="1"/>
</dbReference>
<dbReference type="InterPro" id="IPR035906">
    <property type="entry name" value="MetI-like_sf"/>
</dbReference>
<feature type="transmembrane region" description="Helical" evidence="7">
    <location>
        <begin position="205"/>
        <end position="229"/>
    </location>
</feature>
<dbReference type="Pfam" id="PF00528">
    <property type="entry name" value="BPD_transp_1"/>
    <property type="match status" value="1"/>
</dbReference>
<dbReference type="InterPro" id="IPR050366">
    <property type="entry name" value="BP-dependent_transpt_permease"/>
</dbReference>
<keyword evidence="4 7" id="KW-0812">Transmembrane</keyword>
<comment type="caution">
    <text evidence="9">The sequence shown here is derived from an EMBL/GenBank/DDBJ whole genome shotgun (WGS) entry which is preliminary data.</text>
</comment>
<keyword evidence="5 7" id="KW-1133">Transmembrane helix</keyword>
<evidence type="ECO:0000259" key="8">
    <source>
        <dbReference type="PROSITE" id="PS50928"/>
    </source>
</evidence>
<dbReference type="PANTHER" id="PTHR43386:SF1">
    <property type="entry name" value="D,D-DIPEPTIDE TRANSPORT SYSTEM PERMEASE PROTEIN DDPC-RELATED"/>
    <property type="match status" value="1"/>
</dbReference>
<dbReference type="InterPro" id="IPR000515">
    <property type="entry name" value="MetI-like"/>
</dbReference>
<organism evidence="9 10">
    <name type="scientific">Pseudonocardia tropica</name>
    <dbReference type="NCBI Taxonomy" id="681289"/>
    <lineage>
        <taxon>Bacteria</taxon>
        <taxon>Bacillati</taxon>
        <taxon>Actinomycetota</taxon>
        <taxon>Actinomycetes</taxon>
        <taxon>Pseudonocardiales</taxon>
        <taxon>Pseudonocardiaceae</taxon>
        <taxon>Pseudonocardia</taxon>
    </lineage>
</organism>
<gene>
    <name evidence="9" type="ORF">WHI96_19680</name>
</gene>
<keyword evidence="2 7" id="KW-0813">Transport</keyword>
<feature type="transmembrane region" description="Helical" evidence="7">
    <location>
        <begin position="249"/>
        <end position="272"/>
    </location>
</feature>
<keyword evidence="10" id="KW-1185">Reference proteome</keyword>
<protein>
    <submittedName>
        <fullName evidence="9">ABC transporter permease</fullName>
    </submittedName>
</protein>